<evidence type="ECO:0000313" key="2">
    <source>
        <dbReference type="EMBL" id="OXA54150.1"/>
    </source>
</evidence>
<proteinExistence type="predicted"/>
<sequence length="219" mass="24759">MAWSYLKSFWKICKTVQIPSHTPFDALLRFNIISNPLYTQFLTWNGATRLPTPTPLKQLKASMLFSGVLVVTNLFLFFIVTKEVLSYERDPELTSSAIIITVLCSGITLTLSMTPIYLWNGSDICFVYRSVETLKQKLNQDNGSTCAKIDLMGLFLHAWILGIILVPPGAAVVPLAIHNLEPTYFIERYLTFIPSIGVILCRMTAMFIIMFNIKCCMQT</sequence>
<dbReference type="Proteomes" id="UP000198287">
    <property type="component" value="Unassembled WGS sequence"/>
</dbReference>
<feature type="transmembrane region" description="Helical" evidence="1">
    <location>
        <begin position="189"/>
        <end position="213"/>
    </location>
</feature>
<keyword evidence="1" id="KW-1133">Transmembrane helix</keyword>
<evidence type="ECO:0000313" key="3">
    <source>
        <dbReference type="Proteomes" id="UP000198287"/>
    </source>
</evidence>
<keyword evidence="3" id="KW-1185">Reference proteome</keyword>
<keyword evidence="1" id="KW-0812">Transmembrane</keyword>
<accession>A0A226E9U2</accession>
<gene>
    <name evidence="2" type="ORF">Fcan01_11113</name>
</gene>
<feature type="transmembrane region" description="Helical" evidence="1">
    <location>
        <begin position="93"/>
        <end position="119"/>
    </location>
</feature>
<comment type="caution">
    <text evidence="2">The sequence shown here is derived from an EMBL/GenBank/DDBJ whole genome shotgun (WGS) entry which is preliminary data.</text>
</comment>
<feature type="transmembrane region" description="Helical" evidence="1">
    <location>
        <begin position="63"/>
        <end position="81"/>
    </location>
</feature>
<keyword evidence="1" id="KW-0472">Membrane</keyword>
<protein>
    <submittedName>
        <fullName evidence="2">Uncharacterized protein</fullName>
    </submittedName>
</protein>
<organism evidence="2 3">
    <name type="scientific">Folsomia candida</name>
    <name type="common">Springtail</name>
    <dbReference type="NCBI Taxonomy" id="158441"/>
    <lineage>
        <taxon>Eukaryota</taxon>
        <taxon>Metazoa</taxon>
        <taxon>Ecdysozoa</taxon>
        <taxon>Arthropoda</taxon>
        <taxon>Hexapoda</taxon>
        <taxon>Collembola</taxon>
        <taxon>Entomobryomorpha</taxon>
        <taxon>Isotomoidea</taxon>
        <taxon>Isotomidae</taxon>
        <taxon>Proisotominae</taxon>
        <taxon>Folsomia</taxon>
    </lineage>
</organism>
<feature type="transmembrane region" description="Helical" evidence="1">
    <location>
        <begin position="154"/>
        <end position="177"/>
    </location>
</feature>
<reference evidence="2 3" key="1">
    <citation type="submission" date="2015-12" db="EMBL/GenBank/DDBJ databases">
        <title>The genome of Folsomia candida.</title>
        <authorList>
            <person name="Faddeeva A."/>
            <person name="Derks M.F."/>
            <person name="Anvar Y."/>
            <person name="Smit S."/>
            <person name="Van Straalen N."/>
            <person name="Roelofs D."/>
        </authorList>
    </citation>
    <scope>NUCLEOTIDE SEQUENCE [LARGE SCALE GENOMIC DNA]</scope>
    <source>
        <strain evidence="2 3">VU population</strain>
        <tissue evidence="2">Whole body</tissue>
    </source>
</reference>
<evidence type="ECO:0000256" key="1">
    <source>
        <dbReference type="SAM" id="Phobius"/>
    </source>
</evidence>
<dbReference type="EMBL" id="LNIX01000005">
    <property type="protein sequence ID" value="OXA54150.1"/>
    <property type="molecule type" value="Genomic_DNA"/>
</dbReference>
<name>A0A226E9U2_FOLCA</name>
<dbReference type="AlphaFoldDB" id="A0A226E9U2"/>